<name>A0AA97PSA4_PYRO3</name>
<protein>
    <submittedName>
        <fullName evidence="2">Uncharacterized protein</fullName>
    </submittedName>
</protein>
<gene>
    <name evidence="2" type="ORF">OOU_Y34scaffold00014g2</name>
</gene>
<feature type="region of interest" description="Disordered" evidence="1">
    <location>
        <begin position="1"/>
        <end position="55"/>
    </location>
</feature>
<evidence type="ECO:0000256" key="1">
    <source>
        <dbReference type="SAM" id="MobiDB-lite"/>
    </source>
</evidence>
<accession>A0AA97PSA4</accession>
<feature type="compositionally biased region" description="Basic residues" evidence="1">
    <location>
        <begin position="1"/>
        <end position="19"/>
    </location>
</feature>
<reference evidence="2" key="1">
    <citation type="journal article" date="2012" name="PLoS Genet.">
        <title>Comparative analysis of the genomes of two field isolates of the rice blast fungus Magnaporthe oryzae.</title>
        <authorList>
            <person name="Xue M."/>
            <person name="Yang J."/>
            <person name="Li Z."/>
            <person name="Hu S."/>
            <person name="Yao N."/>
            <person name="Dean R.A."/>
            <person name="Zhao W."/>
            <person name="Shen M."/>
            <person name="Zhang H."/>
            <person name="Li C."/>
            <person name="Liu L."/>
            <person name="Cao L."/>
            <person name="Xu X."/>
            <person name="Xing Y."/>
            <person name="Hsiang T."/>
            <person name="Zhang Z."/>
            <person name="Xu J.R."/>
            <person name="Peng Y.L."/>
        </authorList>
    </citation>
    <scope>NUCLEOTIDE SEQUENCE</scope>
    <source>
        <strain evidence="2">Y34</strain>
    </source>
</reference>
<feature type="compositionally biased region" description="Polar residues" evidence="1">
    <location>
        <begin position="32"/>
        <end position="44"/>
    </location>
</feature>
<sequence>MCRKKLRMANVHRARRPLKQKWPPNRGFIATGETTITEQGSSAPMSEKMTQHETE</sequence>
<dbReference type="EMBL" id="JH792867">
    <property type="protein sequence ID" value="ELQ45122.1"/>
    <property type="molecule type" value="Genomic_DNA"/>
</dbReference>
<organism evidence="2">
    <name type="scientific">Pyricularia oryzae (strain Y34)</name>
    <name type="common">Rice blast fungus</name>
    <name type="synonym">Magnaporthe oryzae</name>
    <dbReference type="NCBI Taxonomy" id="1143189"/>
    <lineage>
        <taxon>Eukaryota</taxon>
        <taxon>Fungi</taxon>
        <taxon>Dikarya</taxon>
        <taxon>Ascomycota</taxon>
        <taxon>Pezizomycotina</taxon>
        <taxon>Sordariomycetes</taxon>
        <taxon>Sordariomycetidae</taxon>
        <taxon>Magnaporthales</taxon>
        <taxon>Pyriculariaceae</taxon>
        <taxon>Pyricularia</taxon>
    </lineage>
</organism>
<evidence type="ECO:0000313" key="2">
    <source>
        <dbReference type="EMBL" id="ELQ45122.1"/>
    </source>
</evidence>
<dbReference type="Proteomes" id="UP000011086">
    <property type="component" value="Unassembled WGS sequence"/>
</dbReference>
<proteinExistence type="predicted"/>
<dbReference type="AlphaFoldDB" id="A0AA97PSA4"/>